<name>A0A1W2H2I5_9BACT</name>
<protein>
    <submittedName>
        <fullName evidence="1">TIGR02453 family protein</fullName>
    </submittedName>
</protein>
<dbReference type="AlphaFoldDB" id="A0A1W2H2I5"/>
<dbReference type="Pfam" id="PF09365">
    <property type="entry name" value="DUF2461"/>
    <property type="match status" value="1"/>
</dbReference>
<dbReference type="Proteomes" id="UP000192333">
    <property type="component" value="Chromosome I"/>
</dbReference>
<keyword evidence="2" id="KW-1185">Reference proteome</keyword>
<dbReference type="STRING" id="758820.SAMN00777080_1655"/>
<dbReference type="EMBL" id="LT838813">
    <property type="protein sequence ID" value="SMD43079.1"/>
    <property type="molecule type" value="Genomic_DNA"/>
</dbReference>
<proteinExistence type="predicted"/>
<dbReference type="RefSeq" id="WP_084119821.1">
    <property type="nucleotide sequence ID" value="NZ_LT838813.1"/>
</dbReference>
<reference evidence="2" key="1">
    <citation type="submission" date="2017-04" db="EMBL/GenBank/DDBJ databases">
        <authorList>
            <person name="Varghese N."/>
            <person name="Submissions S."/>
        </authorList>
    </citation>
    <scope>NUCLEOTIDE SEQUENCE [LARGE SCALE GENOMIC DNA]</scope>
    <source>
        <strain evidence="2">DSM 16537</strain>
    </source>
</reference>
<gene>
    <name evidence="1" type="ORF">SAMN00777080_1655</name>
</gene>
<dbReference type="PANTHER" id="PTHR36452">
    <property type="entry name" value="CHROMOSOME 12, WHOLE GENOME SHOTGUN SEQUENCE"/>
    <property type="match status" value="1"/>
</dbReference>
<accession>A0A1W2H2I5</accession>
<evidence type="ECO:0000313" key="2">
    <source>
        <dbReference type="Proteomes" id="UP000192333"/>
    </source>
</evidence>
<dbReference type="NCBIfam" id="TIGR02453">
    <property type="entry name" value="TIGR02453 family protein"/>
    <property type="match status" value="1"/>
</dbReference>
<evidence type="ECO:0000313" key="1">
    <source>
        <dbReference type="EMBL" id="SMD43079.1"/>
    </source>
</evidence>
<sequence length="226" mass="25883">MDNQYLKFLETLSQNNNKTWMDANRDWYLKIRESLLADVEIILQGISQWEPELSSFKAKDCVFRQNRDVRFSTNKDPYKTNLAAYFSVGGKKSSGPGYYLHIQPGQSFIAGGIWMPPADVLKKIRQEIDYSGKELQAILNGSEFKKTFGGMEGETLKTSPKGYESDHPYIDLLRFKSFIVSTPLEDSKISDGSFRNHTVEIFRQMKPFHDFLKKAAEDVEDGEGLL</sequence>
<organism evidence="1 2">
    <name type="scientific">Aquiflexum balticum DSM 16537</name>
    <dbReference type="NCBI Taxonomy" id="758820"/>
    <lineage>
        <taxon>Bacteria</taxon>
        <taxon>Pseudomonadati</taxon>
        <taxon>Bacteroidota</taxon>
        <taxon>Cytophagia</taxon>
        <taxon>Cytophagales</taxon>
        <taxon>Cyclobacteriaceae</taxon>
        <taxon>Aquiflexum</taxon>
    </lineage>
</organism>
<dbReference type="InterPro" id="IPR015996">
    <property type="entry name" value="UCP028451"/>
</dbReference>
<dbReference type="PANTHER" id="PTHR36452:SF1">
    <property type="entry name" value="DUF2461 DOMAIN-CONTAINING PROTEIN"/>
    <property type="match status" value="1"/>
</dbReference>
<dbReference type="OrthoDB" id="9794241at2"/>
<dbReference type="PIRSF" id="PIRSF028451">
    <property type="entry name" value="UCP028451"/>
    <property type="match status" value="1"/>
</dbReference>
<dbReference type="InterPro" id="IPR012808">
    <property type="entry name" value="CHP02453"/>
</dbReference>